<dbReference type="OMA" id="VIDFLRC"/>
<evidence type="ECO:0000313" key="12">
    <source>
        <dbReference type="Ensembl" id="ENSKMAP00000004380.1"/>
    </source>
</evidence>
<keyword evidence="2" id="KW-1003">Cell membrane</keyword>
<dbReference type="GO" id="GO:0005886">
    <property type="term" value="C:plasma membrane"/>
    <property type="evidence" value="ECO:0007669"/>
    <property type="project" value="UniProtKB-SubCell"/>
</dbReference>
<reference evidence="12" key="1">
    <citation type="submission" date="2025-08" db="UniProtKB">
        <authorList>
            <consortium name="Ensembl"/>
        </authorList>
    </citation>
    <scope>IDENTIFICATION</scope>
</reference>
<evidence type="ECO:0000256" key="3">
    <source>
        <dbReference type="ARBA" id="ARBA00022692"/>
    </source>
</evidence>
<feature type="compositionally biased region" description="Polar residues" evidence="9">
    <location>
        <begin position="291"/>
        <end position="306"/>
    </location>
</feature>
<dbReference type="InterPro" id="IPR017452">
    <property type="entry name" value="GPCR_Rhodpsn_7TM"/>
</dbReference>
<feature type="compositionally biased region" description="Polar residues" evidence="9">
    <location>
        <begin position="342"/>
        <end position="352"/>
    </location>
</feature>
<dbReference type="InterPro" id="IPR000276">
    <property type="entry name" value="GPCR_Rhodpsn"/>
</dbReference>
<keyword evidence="6 10" id="KW-0472">Membrane</keyword>
<organism evidence="12 13">
    <name type="scientific">Kryptolebias marmoratus</name>
    <name type="common">Mangrove killifish</name>
    <name type="synonym">Rivulus marmoratus</name>
    <dbReference type="NCBI Taxonomy" id="37003"/>
    <lineage>
        <taxon>Eukaryota</taxon>
        <taxon>Metazoa</taxon>
        <taxon>Chordata</taxon>
        <taxon>Craniata</taxon>
        <taxon>Vertebrata</taxon>
        <taxon>Euteleostomi</taxon>
        <taxon>Actinopterygii</taxon>
        <taxon>Neopterygii</taxon>
        <taxon>Teleostei</taxon>
        <taxon>Neoteleostei</taxon>
        <taxon>Acanthomorphata</taxon>
        <taxon>Ovalentaria</taxon>
        <taxon>Atherinomorphae</taxon>
        <taxon>Cyprinodontiformes</taxon>
        <taxon>Rivulidae</taxon>
        <taxon>Kryptolebias</taxon>
    </lineage>
</organism>
<keyword evidence="4 10" id="KW-1133">Transmembrane helix</keyword>
<dbReference type="STRING" id="37003.ENSKMAP00000004380"/>
<feature type="region of interest" description="Disordered" evidence="9">
    <location>
        <begin position="244"/>
        <end position="308"/>
    </location>
</feature>
<protein>
    <recommendedName>
        <fullName evidence="11">G-protein coupled receptors family 1 profile domain-containing protein</fullName>
    </recommendedName>
</protein>
<evidence type="ECO:0000256" key="4">
    <source>
        <dbReference type="ARBA" id="ARBA00022989"/>
    </source>
</evidence>
<comment type="subcellular location">
    <subcellularLocation>
        <location evidence="1">Cell membrane</location>
        <topology evidence="1">Multi-pass membrane protein</topology>
    </subcellularLocation>
</comment>
<dbReference type="Gene3D" id="1.20.1070.10">
    <property type="entry name" value="Rhodopsin 7-helix transmembrane proteins"/>
    <property type="match status" value="1"/>
</dbReference>
<feature type="transmembrane region" description="Helical" evidence="10">
    <location>
        <begin position="164"/>
        <end position="184"/>
    </location>
</feature>
<feature type="domain" description="G-protein coupled receptors family 1 profile" evidence="11">
    <location>
        <begin position="62"/>
        <end position="240"/>
    </location>
</feature>
<evidence type="ECO:0000259" key="11">
    <source>
        <dbReference type="PROSITE" id="PS50262"/>
    </source>
</evidence>
<evidence type="ECO:0000256" key="9">
    <source>
        <dbReference type="SAM" id="MobiDB-lite"/>
    </source>
</evidence>
<dbReference type="GeneTree" id="ENSGT00390000009609"/>
<evidence type="ECO:0000256" key="6">
    <source>
        <dbReference type="ARBA" id="ARBA00023136"/>
    </source>
</evidence>
<reference evidence="12" key="2">
    <citation type="submission" date="2025-09" db="UniProtKB">
        <authorList>
            <consortium name="Ensembl"/>
        </authorList>
    </citation>
    <scope>IDENTIFICATION</scope>
</reference>
<evidence type="ECO:0000256" key="10">
    <source>
        <dbReference type="SAM" id="Phobius"/>
    </source>
</evidence>
<evidence type="ECO:0000256" key="7">
    <source>
        <dbReference type="ARBA" id="ARBA00023170"/>
    </source>
</evidence>
<evidence type="ECO:0000256" key="1">
    <source>
        <dbReference type="ARBA" id="ARBA00004651"/>
    </source>
</evidence>
<evidence type="ECO:0000256" key="8">
    <source>
        <dbReference type="ARBA" id="ARBA00023224"/>
    </source>
</evidence>
<dbReference type="PANTHER" id="PTHR24228">
    <property type="entry name" value="B2 BRADYKININ RECEPTOR/ANGIOTENSIN II RECEPTOR"/>
    <property type="match status" value="1"/>
</dbReference>
<sequence>MRSPRALQHQHPFVLLERRELSVFQRQERQRAQQGVASYFDVVLVVANSLVLFITSVVGIAANTFVILAVCRQKSLQTSVNALVVNLAVVDFLRCVVDCPVLLNIITTVHRRGQVDSLVCDTQMASFSFSCCVQLLTLAFISAERYQAIAKPFEAKQRKKRIRTLIPLTWTLAVLVAVFCQIFLRDSPVYVRCQGWQRRTLPSYNTIGLYVLLPLWAACFGLITGFYTSIFALVRSHNRKIFDKGISPPTKDSAEDKQNKGETTVMENGPEQILSVALTQPEPNQFKKKSPLTSGEAPQSESISSEGKTEFKNVAEMSHLETDRPHPLAGQVEEKPLKAESCSPTSTKTSLRVVQPEQRDDPETLLPGLTAGPVRPSHVFLLAPPHYPDCL</sequence>
<keyword evidence="13" id="KW-1185">Reference proteome</keyword>
<dbReference type="PRINTS" id="PR00237">
    <property type="entry name" value="GPCRRHODOPSN"/>
</dbReference>
<evidence type="ECO:0000256" key="5">
    <source>
        <dbReference type="ARBA" id="ARBA00023040"/>
    </source>
</evidence>
<keyword evidence="7" id="KW-0675">Receptor</keyword>
<dbReference type="PANTHER" id="PTHR24228:SF59">
    <property type="entry name" value="NEUROPEPTIDE RECEPTOR 15"/>
    <property type="match status" value="1"/>
</dbReference>
<feature type="region of interest" description="Disordered" evidence="9">
    <location>
        <begin position="320"/>
        <end position="375"/>
    </location>
</feature>
<feature type="compositionally biased region" description="Basic and acidic residues" evidence="9">
    <location>
        <begin position="320"/>
        <end position="338"/>
    </location>
</feature>
<proteinExistence type="predicted"/>
<keyword evidence="3 10" id="KW-0812">Transmembrane</keyword>
<dbReference type="PROSITE" id="PS50262">
    <property type="entry name" value="G_PROTEIN_RECEP_F1_2"/>
    <property type="match status" value="1"/>
</dbReference>
<keyword evidence="8" id="KW-0807">Transducer</keyword>
<evidence type="ECO:0000313" key="13">
    <source>
        <dbReference type="Proteomes" id="UP000264800"/>
    </source>
</evidence>
<dbReference type="Ensembl" id="ENSKMAT00000004465.1">
    <property type="protein sequence ID" value="ENSKMAP00000004380.1"/>
    <property type="gene ID" value="ENSKMAG00000003338.1"/>
</dbReference>
<accession>A0A3Q2ZN04</accession>
<dbReference type="Pfam" id="PF00001">
    <property type="entry name" value="7tm_1"/>
    <property type="match status" value="1"/>
</dbReference>
<dbReference type="SUPFAM" id="SSF81321">
    <property type="entry name" value="Family A G protein-coupled receptor-like"/>
    <property type="match status" value="1"/>
</dbReference>
<feature type="transmembrane region" description="Helical" evidence="10">
    <location>
        <begin position="207"/>
        <end position="234"/>
    </location>
</feature>
<dbReference type="AlphaFoldDB" id="A0A3Q2ZN04"/>
<dbReference type="CDD" id="cd00637">
    <property type="entry name" value="7tm_classA_rhodopsin-like"/>
    <property type="match status" value="1"/>
</dbReference>
<dbReference type="Proteomes" id="UP000264800">
    <property type="component" value="Unplaced"/>
</dbReference>
<feature type="transmembrane region" description="Helical" evidence="10">
    <location>
        <begin position="50"/>
        <end position="71"/>
    </location>
</feature>
<keyword evidence="5" id="KW-0297">G-protein coupled receptor</keyword>
<evidence type="ECO:0000256" key="2">
    <source>
        <dbReference type="ARBA" id="ARBA00022475"/>
    </source>
</evidence>
<name>A0A3Q2ZN04_KRYMA</name>
<dbReference type="GO" id="GO:0004930">
    <property type="term" value="F:G protein-coupled receptor activity"/>
    <property type="evidence" value="ECO:0007669"/>
    <property type="project" value="UniProtKB-KW"/>
</dbReference>